<dbReference type="EMBL" id="MCFG01000018">
    <property type="protein sequence ID" value="ORX86677.1"/>
    <property type="molecule type" value="Genomic_DNA"/>
</dbReference>
<reference evidence="1 2" key="2">
    <citation type="submission" date="2016-08" db="EMBL/GenBank/DDBJ databases">
        <title>Pervasive Adenine N6-methylation of Active Genes in Fungi.</title>
        <authorList>
            <consortium name="DOE Joint Genome Institute"/>
            <person name="Mondo S.J."/>
            <person name="Dannebaum R.O."/>
            <person name="Kuo R.C."/>
            <person name="Labutti K."/>
            <person name="Haridas S."/>
            <person name="Kuo A."/>
            <person name="Salamov A."/>
            <person name="Ahrendt S.R."/>
            <person name="Lipzen A."/>
            <person name="Sullivan W."/>
            <person name="Andreopoulos W.B."/>
            <person name="Clum A."/>
            <person name="Lindquist E."/>
            <person name="Daum C."/>
            <person name="Ramamoorthy G.K."/>
            <person name="Gryganskyi A."/>
            <person name="Culley D."/>
            <person name="Magnuson J.K."/>
            <person name="James T.Y."/>
            <person name="O'Malley M.A."/>
            <person name="Stajich J.E."/>
            <person name="Spatafora J.W."/>
            <person name="Visel A."/>
            <person name="Grigoriev I.V."/>
        </authorList>
    </citation>
    <scope>NUCLEOTIDE SEQUENCE [LARGE SCALE GENOMIC DNA]</scope>
    <source>
        <strain evidence="1 2">S4</strain>
    </source>
</reference>
<gene>
    <name evidence="1" type="ORF">BCR32DRAFT_35920</name>
</gene>
<sequence>MDGIFDENTDNFRNIFSFNINFYYYSNPLLNDYVMTRNQNEMEISMPNNYEINFINSNNQGNIPIQNDFNNFNNILSKWNMHDNIQNLSPIQLNQMNLDPLLINGLNINYNILSKFLNILGINIHHLLPTQLNQLQMDLNPLLIDILNFKTNYFIPTMNQEFVDFDNNGLQNYYYNNNNNNKQISNELPMLPMSIFPNF</sequence>
<proteinExistence type="predicted"/>
<dbReference type="AlphaFoldDB" id="A0A1Y1XLQ0"/>
<name>A0A1Y1XLQ0_9FUNG</name>
<evidence type="ECO:0000313" key="1">
    <source>
        <dbReference type="EMBL" id="ORX86677.1"/>
    </source>
</evidence>
<reference evidence="1 2" key="1">
    <citation type="submission" date="2016-08" db="EMBL/GenBank/DDBJ databases">
        <title>A Parts List for Fungal Cellulosomes Revealed by Comparative Genomics.</title>
        <authorList>
            <consortium name="DOE Joint Genome Institute"/>
            <person name="Haitjema C.H."/>
            <person name="Gilmore S.P."/>
            <person name="Henske J.K."/>
            <person name="Solomon K.V."/>
            <person name="De Groot R."/>
            <person name="Kuo A."/>
            <person name="Mondo S.J."/>
            <person name="Salamov A.A."/>
            <person name="Labutti K."/>
            <person name="Zhao Z."/>
            <person name="Chiniquy J."/>
            <person name="Barry K."/>
            <person name="Brewer H.M."/>
            <person name="Purvine S.O."/>
            <person name="Wright A.T."/>
            <person name="Boxma B."/>
            <person name="Van Alen T."/>
            <person name="Hackstein J.H."/>
            <person name="Baker S.E."/>
            <person name="Grigoriev I.V."/>
            <person name="O'Malley M.A."/>
        </authorList>
    </citation>
    <scope>NUCLEOTIDE SEQUENCE [LARGE SCALE GENOMIC DNA]</scope>
    <source>
        <strain evidence="1 2">S4</strain>
    </source>
</reference>
<comment type="caution">
    <text evidence="1">The sequence shown here is derived from an EMBL/GenBank/DDBJ whole genome shotgun (WGS) entry which is preliminary data.</text>
</comment>
<accession>A0A1Y1XLQ0</accession>
<dbReference type="Proteomes" id="UP000193944">
    <property type="component" value="Unassembled WGS sequence"/>
</dbReference>
<organism evidence="1 2">
    <name type="scientific">Anaeromyces robustus</name>
    <dbReference type="NCBI Taxonomy" id="1754192"/>
    <lineage>
        <taxon>Eukaryota</taxon>
        <taxon>Fungi</taxon>
        <taxon>Fungi incertae sedis</taxon>
        <taxon>Chytridiomycota</taxon>
        <taxon>Chytridiomycota incertae sedis</taxon>
        <taxon>Neocallimastigomycetes</taxon>
        <taxon>Neocallimastigales</taxon>
        <taxon>Neocallimastigaceae</taxon>
        <taxon>Anaeromyces</taxon>
    </lineage>
</organism>
<keyword evidence="2" id="KW-1185">Reference proteome</keyword>
<protein>
    <submittedName>
        <fullName evidence="1">Uncharacterized protein</fullName>
    </submittedName>
</protein>
<evidence type="ECO:0000313" key="2">
    <source>
        <dbReference type="Proteomes" id="UP000193944"/>
    </source>
</evidence>